<evidence type="ECO:0000256" key="2">
    <source>
        <dbReference type="RuleBase" id="RU004328"/>
    </source>
</evidence>
<dbReference type="InterPro" id="IPR001568">
    <property type="entry name" value="RNase_T2-like"/>
</dbReference>
<feature type="signal peptide" evidence="3">
    <location>
        <begin position="1"/>
        <end position="19"/>
    </location>
</feature>
<dbReference type="PROSITE" id="PS00531">
    <property type="entry name" value="RNASE_T2_2"/>
    <property type="match status" value="1"/>
</dbReference>
<dbReference type="AlphaFoldDB" id="A0A512IRS2"/>
<proteinExistence type="inferred from homology"/>
<accession>A0A512IRS2</accession>
<dbReference type="Gene3D" id="3.90.730.10">
    <property type="entry name" value="Ribonuclease T2-like"/>
    <property type="match status" value="1"/>
</dbReference>
<dbReference type="InterPro" id="IPR039378">
    <property type="entry name" value="RNase_T2_prok"/>
</dbReference>
<name>A0A512IRS2_9HYPH</name>
<reference evidence="4 5" key="1">
    <citation type="submission" date="2019-07" db="EMBL/GenBank/DDBJ databases">
        <title>Whole genome shotgun sequence of Methylobacterium haplocladii NBRC 107714.</title>
        <authorList>
            <person name="Hosoyama A."/>
            <person name="Uohara A."/>
            <person name="Ohji S."/>
            <person name="Ichikawa N."/>
        </authorList>
    </citation>
    <scope>NUCLEOTIDE SEQUENCE [LARGE SCALE GENOMIC DNA]</scope>
    <source>
        <strain evidence="4 5">NBRC 107714</strain>
    </source>
</reference>
<dbReference type="PANTHER" id="PTHR11240">
    <property type="entry name" value="RIBONUCLEASE T2"/>
    <property type="match status" value="1"/>
</dbReference>
<dbReference type="EMBL" id="BJZT01000030">
    <property type="protein sequence ID" value="GEP00412.1"/>
    <property type="molecule type" value="Genomic_DNA"/>
</dbReference>
<dbReference type="SUPFAM" id="SSF55895">
    <property type="entry name" value="Ribonuclease Rh-like"/>
    <property type="match status" value="1"/>
</dbReference>
<dbReference type="OrthoDB" id="4720638at2"/>
<gene>
    <name evidence="4" type="ORF">MHA02_27990</name>
</gene>
<feature type="chain" id="PRO_5022115254" evidence="3">
    <location>
        <begin position="20"/>
        <end position="227"/>
    </location>
</feature>
<dbReference type="InterPro" id="IPR033130">
    <property type="entry name" value="RNase_T2_His_AS_2"/>
</dbReference>
<dbReference type="Pfam" id="PF00445">
    <property type="entry name" value="Ribonuclease_T2"/>
    <property type="match status" value="1"/>
</dbReference>
<dbReference type="PROSITE" id="PS00530">
    <property type="entry name" value="RNASE_T2_1"/>
    <property type="match status" value="1"/>
</dbReference>
<keyword evidence="5" id="KW-1185">Reference proteome</keyword>
<evidence type="ECO:0000313" key="4">
    <source>
        <dbReference type="EMBL" id="GEP00412.1"/>
    </source>
</evidence>
<evidence type="ECO:0000313" key="5">
    <source>
        <dbReference type="Proteomes" id="UP000321258"/>
    </source>
</evidence>
<dbReference type="GO" id="GO:0006401">
    <property type="term" value="P:RNA catabolic process"/>
    <property type="evidence" value="ECO:0007669"/>
    <property type="project" value="TreeGrafter"/>
</dbReference>
<sequence length="227" mass="24007">MLRGLALALLLLAAASAQAQDYGGFRGRGGGDRGGTPGAFDFYVLSLSWSPSYCSGPGGSRDADGQCSPGRGLGFVVHGLWPQYSRGFPSNCGAFPRALTGDAMSAAGEIMPSAGLARHEWKTHGTCSGLDPLAYFKAVKAARQAVTIPEPYRKPGASQRAAPLEIARQFAEANRGLRTDMMTVTCKRGQLEEVRICFDKDLKGFTSCPTVARQGCRGGDVEIDVAR</sequence>
<comment type="caution">
    <text evidence="4">The sequence shown here is derived from an EMBL/GenBank/DDBJ whole genome shotgun (WGS) entry which is preliminary data.</text>
</comment>
<dbReference type="InterPro" id="IPR018188">
    <property type="entry name" value="RNase_T2_His_AS_1"/>
</dbReference>
<dbReference type="CDD" id="cd01062">
    <property type="entry name" value="RNase_T2_prok"/>
    <property type="match status" value="1"/>
</dbReference>
<dbReference type="Proteomes" id="UP000321258">
    <property type="component" value="Unassembled WGS sequence"/>
</dbReference>
<protein>
    <submittedName>
        <fullName evidence="4">Ribonuclease</fullName>
    </submittedName>
</protein>
<dbReference type="GO" id="GO:0003723">
    <property type="term" value="F:RNA binding"/>
    <property type="evidence" value="ECO:0007669"/>
    <property type="project" value="InterPro"/>
</dbReference>
<dbReference type="RefSeq" id="WP_147079671.1">
    <property type="nucleotide sequence ID" value="NZ_BJZT01000030.1"/>
</dbReference>
<evidence type="ECO:0000256" key="1">
    <source>
        <dbReference type="ARBA" id="ARBA00007469"/>
    </source>
</evidence>
<dbReference type="InterPro" id="IPR036430">
    <property type="entry name" value="RNase_T2-like_sf"/>
</dbReference>
<keyword evidence="3" id="KW-0732">Signal</keyword>
<evidence type="ECO:0000256" key="3">
    <source>
        <dbReference type="SAM" id="SignalP"/>
    </source>
</evidence>
<dbReference type="PANTHER" id="PTHR11240:SF22">
    <property type="entry name" value="RIBONUCLEASE T2"/>
    <property type="match status" value="1"/>
</dbReference>
<dbReference type="GO" id="GO:0033897">
    <property type="term" value="F:ribonuclease T2 activity"/>
    <property type="evidence" value="ECO:0007669"/>
    <property type="project" value="InterPro"/>
</dbReference>
<organism evidence="4 5">
    <name type="scientific">Methylobacterium haplocladii</name>
    <dbReference type="NCBI Taxonomy" id="1176176"/>
    <lineage>
        <taxon>Bacteria</taxon>
        <taxon>Pseudomonadati</taxon>
        <taxon>Pseudomonadota</taxon>
        <taxon>Alphaproteobacteria</taxon>
        <taxon>Hyphomicrobiales</taxon>
        <taxon>Methylobacteriaceae</taxon>
        <taxon>Methylobacterium</taxon>
    </lineage>
</organism>
<comment type="similarity">
    <text evidence="1 2">Belongs to the RNase T2 family.</text>
</comment>